<keyword evidence="2" id="KW-0732">Signal</keyword>
<feature type="compositionally biased region" description="Basic residues" evidence="1">
    <location>
        <begin position="154"/>
        <end position="170"/>
    </location>
</feature>
<dbReference type="Proteomes" id="UP000076078">
    <property type="component" value="Unassembled WGS sequence"/>
</dbReference>
<dbReference type="AlphaFoldDB" id="A0A152A8U4"/>
<evidence type="ECO:0000256" key="1">
    <source>
        <dbReference type="SAM" id="MobiDB-lite"/>
    </source>
</evidence>
<evidence type="ECO:0000259" key="3">
    <source>
        <dbReference type="Pfam" id="PF20533"/>
    </source>
</evidence>
<gene>
    <name evidence="4" type="ORF">DLAC_00093</name>
</gene>
<name>A0A152A8U4_TIELA</name>
<dbReference type="EMBL" id="LODT01000001">
    <property type="protein sequence ID" value="KYR02643.1"/>
    <property type="molecule type" value="Genomic_DNA"/>
</dbReference>
<organism evidence="4 5">
    <name type="scientific">Tieghemostelium lacteum</name>
    <name type="common">Slime mold</name>
    <name type="synonym">Dictyostelium lacteum</name>
    <dbReference type="NCBI Taxonomy" id="361077"/>
    <lineage>
        <taxon>Eukaryota</taxon>
        <taxon>Amoebozoa</taxon>
        <taxon>Evosea</taxon>
        <taxon>Eumycetozoa</taxon>
        <taxon>Dictyostelia</taxon>
        <taxon>Dictyosteliales</taxon>
        <taxon>Raperosteliaceae</taxon>
        <taxon>Tieghemostelium</taxon>
    </lineage>
</organism>
<feature type="signal peptide" evidence="2">
    <location>
        <begin position="1"/>
        <end position="23"/>
    </location>
</feature>
<dbReference type="InterPro" id="IPR040405">
    <property type="entry name" value="DDB_G0275255-like"/>
</dbReference>
<feature type="compositionally biased region" description="Low complexity" evidence="1">
    <location>
        <begin position="110"/>
        <end position="121"/>
    </location>
</feature>
<dbReference type="PANTHER" id="PTHR34411:SF8">
    <property type="entry name" value="DUF6748 DOMAIN-CONTAINING PROTEIN"/>
    <property type="match status" value="1"/>
</dbReference>
<feature type="chain" id="PRO_5007593850" description="DUF6748 domain-containing protein" evidence="2">
    <location>
        <begin position="24"/>
        <end position="472"/>
    </location>
</feature>
<feature type="region of interest" description="Disordered" evidence="1">
    <location>
        <begin position="71"/>
        <end position="175"/>
    </location>
</feature>
<sequence>MKKTLVLVFICLVSSFLVTTVRCNLDELDPYEETRFRTRLEAEQELARFAAMANHDVELNYDLAQEAVSNMDTVPPETSPPTPEPTKTPEPTPAPTPEPSPVPKTEKPKATITPTTKPKSTMVTRNVVERPHVVRPKPIAQQSNMIKIVERSSKKSTKSHHTTKKDKKKDKKDDEDDKYYIVKQDQRVCKPAQSCGGYYLYKLNDKAIEKMYVSKLEFQDPKLAANDSVVRNSFDYDIIVRGNFKLDFKDNTGKYNKFIVAGAYKKLQVPVVELSKSHVQQSASWMFNSRFYFLKHNDIQCLEAQHCSNISAELINSKKDQTIAINDFEEPYSRSVTLFDMQWFTYKSFTVQKQMIHLITDCEGKSPSIASSFASIPDPDPECDQIKSTECKSDHSSVYERMPNRCLNFAGCEENKFCSLAIPVCEDGYTLSSYSAVGGGGCPSYLCIADFLGSPITTTKQQKTKRHPIITK</sequence>
<proteinExistence type="predicted"/>
<comment type="caution">
    <text evidence="4">The sequence shown here is derived from an EMBL/GenBank/DDBJ whole genome shotgun (WGS) entry which is preliminary data.</text>
</comment>
<feature type="domain" description="DUF6748" evidence="3">
    <location>
        <begin position="179"/>
        <end position="329"/>
    </location>
</feature>
<dbReference type="InterPro" id="IPR046636">
    <property type="entry name" value="DUF6748"/>
</dbReference>
<protein>
    <recommendedName>
        <fullName evidence="3">DUF6748 domain-containing protein</fullName>
    </recommendedName>
</protein>
<reference evidence="4 5" key="1">
    <citation type="submission" date="2015-12" db="EMBL/GenBank/DDBJ databases">
        <title>Dictyostelia acquired genes for synthesis and detection of signals that induce cell-type specialization by lateral gene transfer from prokaryotes.</title>
        <authorList>
            <person name="Gloeckner G."/>
            <person name="Schaap P."/>
        </authorList>
    </citation>
    <scope>NUCLEOTIDE SEQUENCE [LARGE SCALE GENOMIC DNA]</scope>
    <source>
        <strain evidence="4 5">TK</strain>
    </source>
</reference>
<keyword evidence="5" id="KW-1185">Reference proteome</keyword>
<evidence type="ECO:0000256" key="2">
    <source>
        <dbReference type="SAM" id="SignalP"/>
    </source>
</evidence>
<evidence type="ECO:0000313" key="4">
    <source>
        <dbReference type="EMBL" id="KYR02643.1"/>
    </source>
</evidence>
<feature type="compositionally biased region" description="Pro residues" evidence="1">
    <location>
        <begin position="77"/>
        <end position="102"/>
    </location>
</feature>
<evidence type="ECO:0000313" key="5">
    <source>
        <dbReference type="Proteomes" id="UP000076078"/>
    </source>
</evidence>
<dbReference type="PANTHER" id="PTHR34411">
    <property type="entry name" value="DUF6748 DOMAIN-CONTAINING PROTEIN-RELATED"/>
    <property type="match status" value="1"/>
</dbReference>
<dbReference type="OMA" id="HEESEIF"/>
<dbReference type="Pfam" id="PF20533">
    <property type="entry name" value="DUF6748"/>
    <property type="match status" value="1"/>
</dbReference>
<accession>A0A152A8U4</accession>
<dbReference type="InParanoid" id="A0A152A8U4"/>